<dbReference type="AlphaFoldDB" id="A0A388L759"/>
<feature type="compositionally biased region" description="Basic and acidic residues" evidence="1">
    <location>
        <begin position="37"/>
        <end position="67"/>
    </location>
</feature>
<feature type="compositionally biased region" description="Pro residues" evidence="1">
    <location>
        <begin position="363"/>
        <end position="375"/>
    </location>
</feature>
<sequence length="375" mass="43853">MEVRVSGREGGIEGSRGLPVKSRWADLSDARMGGAREFPRERGGYRPPRREEEGGPSRRGLRDERPAEVGSRPRRWAVREADAAWGPYEITGRSQGVEAWRSLRGQGHTRWETDWPEERGRYGEDPWEPPRPRGRVEEPDPSWYKPYDPTIDGPMEGPYFRRYDDRRVPYYDVNLSLEPLFFDGRDVTGFVEKWESYAYRKRFSEREWMDYFIQHSDPELDTAIRAIYPSDGRWRTFRASLLQTFVCDDLIPTEEGLRRITRGERESLVAFTRRFKRLSQTLVDREVLSEVDRCVMFMLHLLEEKRKEVLEKALRDSANFEKVAEVVFTGGGVDVREYMKETLDMALRNMRGTRNDGPRGSDRPPPGPPVPRWGE</sequence>
<feature type="compositionally biased region" description="Basic and acidic residues" evidence="1">
    <location>
        <begin position="1"/>
        <end position="11"/>
    </location>
</feature>
<proteinExistence type="predicted"/>
<name>A0A388L759_CHABU</name>
<keyword evidence="3" id="KW-1185">Reference proteome</keyword>
<evidence type="ECO:0000313" key="3">
    <source>
        <dbReference type="Proteomes" id="UP000265515"/>
    </source>
</evidence>
<dbReference type="Gramene" id="GBG78139">
    <property type="protein sequence ID" value="GBG78139"/>
    <property type="gene ID" value="CBR_g26175"/>
</dbReference>
<evidence type="ECO:0008006" key="4">
    <source>
        <dbReference type="Google" id="ProtNLM"/>
    </source>
</evidence>
<feature type="compositionally biased region" description="Basic and acidic residues" evidence="1">
    <location>
        <begin position="353"/>
        <end position="362"/>
    </location>
</feature>
<protein>
    <recommendedName>
        <fullName evidence="4">Retrotransposon gag domain-containing protein</fullName>
    </recommendedName>
</protein>
<dbReference type="EMBL" id="BFEA01000287">
    <property type="protein sequence ID" value="GBG78139.1"/>
    <property type="molecule type" value="Genomic_DNA"/>
</dbReference>
<organism evidence="2 3">
    <name type="scientific">Chara braunii</name>
    <name type="common">Braun's stonewort</name>
    <dbReference type="NCBI Taxonomy" id="69332"/>
    <lineage>
        <taxon>Eukaryota</taxon>
        <taxon>Viridiplantae</taxon>
        <taxon>Streptophyta</taxon>
        <taxon>Charophyceae</taxon>
        <taxon>Charales</taxon>
        <taxon>Characeae</taxon>
        <taxon>Chara</taxon>
    </lineage>
</organism>
<gene>
    <name evidence="2" type="ORF">CBR_g26175</name>
</gene>
<reference evidence="2 3" key="1">
    <citation type="journal article" date="2018" name="Cell">
        <title>The Chara Genome: Secondary Complexity and Implications for Plant Terrestrialization.</title>
        <authorList>
            <person name="Nishiyama T."/>
            <person name="Sakayama H."/>
            <person name="Vries J.D."/>
            <person name="Buschmann H."/>
            <person name="Saint-Marcoux D."/>
            <person name="Ullrich K.K."/>
            <person name="Haas F.B."/>
            <person name="Vanderstraeten L."/>
            <person name="Becker D."/>
            <person name="Lang D."/>
            <person name="Vosolsobe S."/>
            <person name="Rombauts S."/>
            <person name="Wilhelmsson P.K.I."/>
            <person name="Janitza P."/>
            <person name="Kern R."/>
            <person name="Heyl A."/>
            <person name="Rumpler F."/>
            <person name="Villalobos L.I.A.C."/>
            <person name="Clay J.M."/>
            <person name="Skokan R."/>
            <person name="Toyoda A."/>
            <person name="Suzuki Y."/>
            <person name="Kagoshima H."/>
            <person name="Schijlen E."/>
            <person name="Tajeshwar N."/>
            <person name="Catarino B."/>
            <person name="Hetherington A.J."/>
            <person name="Saltykova A."/>
            <person name="Bonnot C."/>
            <person name="Breuninger H."/>
            <person name="Symeonidi A."/>
            <person name="Radhakrishnan G.V."/>
            <person name="Van Nieuwerburgh F."/>
            <person name="Deforce D."/>
            <person name="Chang C."/>
            <person name="Karol K.G."/>
            <person name="Hedrich R."/>
            <person name="Ulvskov P."/>
            <person name="Glockner G."/>
            <person name="Delwiche C.F."/>
            <person name="Petrasek J."/>
            <person name="Van de Peer Y."/>
            <person name="Friml J."/>
            <person name="Beilby M."/>
            <person name="Dolan L."/>
            <person name="Kohara Y."/>
            <person name="Sugano S."/>
            <person name="Fujiyama A."/>
            <person name="Delaux P.-M."/>
            <person name="Quint M."/>
            <person name="TheiBen G."/>
            <person name="Hagemann M."/>
            <person name="Harholt J."/>
            <person name="Dunand C."/>
            <person name="Zachgo S."/>
            <person name="Langdale J."/>
            <person name="Maumus F."/>
            <person name="Straeten D.V.D."/>
            <person name="Gould S.B."/>
            <person name="Rensing S.A."/>
        </authorList>
    </citation>
    <scope>NUCLEOTIDE SEQUENCE [LARGE SCALE GENOMIC DNA]</scope>
    <source>
        <strain evidence="2 3">S276</strain>
    </source>
</reference>
<feature type="region of interest" description="Disordered" evidence="1">
    <location>
        <begin position="1"/>
        <end position="73"/>
    </location>
</feature>
<comment type="caution">
    <text evidence="2">The sequence shown here is derived from an EMBL/GenBank/DDBJ whole genome shotgun (WGS) entry which is preliminary data.</text>
</comment>
<evidence type="ECO:0000313" key="2">
    <source>
        <dbReference type="EMBL" id="GBG78139.1"/>
    </source>
</evidence>
<dbReference type="Proteomes" id="UP000265515">
    <property type="component" value="Unassembled WGS sequence"/>
</dbReference>
<evidence type="ECO:0000256" key="1">
    <source>
        <dbReference type="SAM" id="MobiDB-lite"/>
    </source>
</evidence>
<accession>A0A388L759</accession>
<feature type="compositionally biased region" description="Basic and acidic residues" evidence="1">
    <location>
        <begin position="115"/>
        <end position="138"/>
    </location>
</feature>
<feature type="region of interest" description="Disordered" evidence="1">
    <location>
        <begin position="350"/>
        <end position="375"/>
    </location>
</feature>
<feature type="region of interest" description="Disordered" evidence="1">
    <location>
        <begin position="115"/>
        <end position="148"/>
    </location>
</feature>